<dbReference type="Gene3D" id="2.30.30.30">
    <property type="match status" value="1"/>
</dbReference>
<dbReference type="Proteomes" id="UP000001194">
    <property type="component" value="Unassembled WGS sequence"/>
</dbReference>
<evidence type="ECO:0000313" key="2">
    <source>
        <dbReference type="Proteomes" id="UP000001194"/>
    </source>
</evidence>
<dbReference type="AlphaFoldDB" id="B0E116"/>
<proteinExistence type="predicted"/>
<dbReference type="KEGG" id="lbc:LACBIDRAFT_316477"/>
<dbReference type="EMBL" id="DS547163">
    <property type="protein sequence ID" value="EDQ99503.1"/>
    <property type="molecule type" value="Genomic_DNA"/>
</dbReference>
<dbReference type="InParanoid" id="B0E116"/>
<evidence type="ECO:0000313" key="1">
    <source>
        <dbReference type="EMBL" id="EDQ99503.1"/>
    </source>
</evidence>
<accession>B0E116</accession>
<reference evidence="1 2" key="1">
    <citation type="journal article" date="2008" name="Nature">
        <title>The genome of Laccaria bicolor provides insights into mycorrhizal symbiosis.</title>
        <authorList>
            <person name="Martin F."/>
            <person name="Aerts A."/>
            <person name="Ahren D."/>
            <person name="Brun A."/>
            <person name="Danchin E.G.J."/>
            <person name="Duchaussoy F."/>
            <person name="Gibon J."/>
            <person name="Kohler A."/>
            <person name="Lindquist E."/>
            <person name="Pereda V."/>
            <person name="Salamov A."/>
            <person name="Shapiro H.J."/>
            <person name="Wuyts J."/>
            <person name="Blaudez D."/>
            <person name="Buee M."/>
            <person name="Brokstein P."/>
            <person name="Canbaeck B."/>
            <person name="Cohen D."/>
            <person name="Courty P.E."/>
            <person name="Coutinho P.M."/>
            <person name="Delaruelle C."/>
            <person name="Detter J.C."/>
            <person name="Deveau A."/>
            <person name="DiFazio S."/>
            <person name="Duplessis S."/>
            <person name="Fraissinet-Tachet L."/>
            <person name="Lucic E."/>
            <person name="Frey-Klett P."/>
            <person name="Fourrey C."/>
            <person name="Feussner I."/>
            <person name="Gay G."/>
            <person name="Grimwood J."/>
            <person name="Hoegger P.J."/>
            <person name="Jain P."/>
            <person name="Kilaru S."/>
            <person name="Labbe J."/>
            <person name="Lin Y.C."/>
            <person name="Legue V."/>
            <person name="Le Tacon F."/>
            <person name="Marmeisse R."/>
            <person name="Melayah D."/>
            <person name="Montanini B."/>
            <person name="Muratet M."/>
            <person name="Nehls U."/>
            <person name="Niculita-Hirzel H."/>
            <person name="Oudot-Le Secq M.P."/>
            <person name="Peter M."/>
            <person name="Quesneville H."/>
            <person name="Rajashekar B."/>
            <person name="Reich M."/>
            <person name="Rouhier N."/>
            <person name="Schmutz J."/>
            <person name="Yin T."/>
            <person name="Chalot M."/>
            <person name="Henrissat B."/>
            <person name="Kuees U."/>
            <person name="Lucas S."/>
            <person name="Van de Peer Y."/>
            <person name="Podila G.K."/>
            <person name="Polle A."/>
            <person name="Pukkila P.J."/>
            <person name="Richardson P.M."/>
            <person name="Rouze P."/>
            <person name="Sanders I.R."/>
            <person name="Stajich J.E."/>
            <person name="Tunlid A."/>
            <person name="Tuskan G."/>
            <person name="Grigoriev I.V."/>
        </authorList>
    </citation>
    <scope>NUCLEOTIDE SEQUENCE [LARGE SCALE GENOMIC DNA]</scope>
    <source>
        <strain evidence="2">S238N-H82 / ATCC MYA-4686</strain>
    </source>
</reference>
<keyword evidence="2" id="KW-1185">Reference proteome</keyword>
<gene>
    <name evidence="1" type="ORF">LACBIDRAFT_316477</name>
</gene>
<dbReference type="OrthoDB" id="10359160at2759"/>
<dbReference type="GeneID" id="6085480"/>
<dbReference type="RefSeq" id="XP_001889852.1">
    <property type="nucleotide sequence ID" value="XM_001889817.1"/>
</dbReference>
<protein>
    <submittedName>
        <fullName evidence="1">Predicted protein</fullName>
    </submittedName>
</protein>
<dbReference type="HOGENOM" id="CLU_2121517_0_0_1"/>
<dbReference type="InterPro" id="IPR014722">
    <property type="entry name" value="Rib_uL2_dom2"/>
</dbReference>
<name>B0E116_LACBS</name>
<sequence length="114" mass="12811">MTCFDNVLSLYDPATKIEVKVLSWQTVFQPIPAMFCVPSNISNKRPTTSWVQLNSGLNGESLRSLDLINMKYDPNWSYQGREVMVINGNFKGYLGHITSTCVDDDVIVELSATM</sequence>
<organism evidence="2">
    <name type="scientific">Laccaria bicolor (strain S238N-H82 / ATCC MYA-4686)</name>
    <name type="common">Bicoloured deceiver</name>
    <name type="synonym">Laccaria laccata var. bicolor</name>
    <dbReference type="NCBI Taxonomy" id="486041"/>
    <lineage>
        <taxon>Eukaryota</taxon>
        <taxon>Fungi</taxon>
        <taxon>Dikarya</taxon>
        <taxon>Basidiomycota</taxon>
        <taxon>Agaricomycotina</taxon>
        <taxon>Agaricomycetes</taxon>
        <taxon>Agaricomycetidae</taxon>
        <taxon>Agaricales</taxon>
        <taxon>Agaricineae</taxon>
        <taxon>Hydnangiaceae</taxon>
        <taxon>Laccaria</taxon>
    </lineage>
</organism>